<feature type="transmembrane region" description="Helical" evidence="6">
    <location>
        <begin position="269"/>
        <end position="288"/>
    </location>
</feature>
<evidence type="ECO:0000256" key="2">
    <source>
        <dbReference type="ARBA" id="ARBA00022475"/>
    </source>
</evidence>
<feature type="transmembrane region" description="Helical" evidence="6">
    <location>
        <begin position="92"/>
        <end position="114"/>
    </location>
</feature>
<feature type="transmembrane region" description="Helical" evidence="6">
    <location>
        <begin position="294"/>
        <end position="312"/>
    </location>
</feature>
<name>A0ABQ0H6A1_9HYPH</name>
<dbReference type="Pfam" id="PF02653">
    <property type="entry name" value="BPD_transp_2"/>
    <property type="match status" value="1"/>
</dbReference>
<evidence type="ECO:0000256" key="3">
    <source>
        <dbReference type="ARBA" id="ARBA00022692"/>
    </source>
</evidence>
<feature type="transmembrane region" description="Helical" evidence="6">
    <location>
        <begin position="166"/>
        <end position="184"/>
    </location>
</feature>
<evidence type="ECO:0000256" key="4">
    <source>
        <dbReference type="ARBA" id="ARBA00022989"/>
    </source>
</evidence>
<comment type="caution">
    <text evidence="7">The sequence shown here is derived from an EMBL/GenBank/DDBJ whole genome shotgun (WGS) entry which is preliminary data.</text>
</comment>
<reference evidence="7 8" key="1">
    <citation type="submission" date="2024-10" db="EMBL/GenBank/DDBJ databases">
        <title>Isolation, draft genome sequencing and identification of Phyllobacterium sp. NSA23, isolated from leaf soil.</title>
        <authorList>
            <person name="Akita H."/>
        </authorList>
    </citation>
    <scope>NUCLEOTIDE SEQUENCE [LARGE SCALE GENOMIC DNA]</scope>
    <source>
        <strain evidence="7 8">NSA23</strain>
    </source>
</reference>
<feature type="transmembrane region" description="Helical" evidence="6">
    <location>
        <begin position="37"/>
        <end position="56"/>
    </location>
</feature>
<dbReference type="PANTHER" id="PTHR32196">
    <property type="entry name" value="ABC TRANSPORTER PERMEASE PROTEIN YPHD-RELATED-RELATED"/>
    <property type="match status" value="1"/>
</dbReference>
<dbReference type="Proteomes" id="UP001628091">
    <property type="component" value="Unassembled WGS sequence"/>
</dbReference>
<evidence type="ECO:0000256" key="5">
    <source>
        <dbReference type="ARBA" id="ARBA00023136"/>
    </source>
</evidence>
<keyword evidence="4 6" id="KW-1133">Transmembrane helix</keyword>
<evidence type="ECO:0000256" key="6">
    <source>
        <dbReference type="SAM" id="Phobius"/>
    </source>
</evidence>
<organism evidence="7 8">
    <name type="scientific">Phyllobacterium phragmitis</name>
    <dbReference type="NCBI Taxonomy" id="2670329"/>
    <lineage>
        <taxon>Bacteria</taxon>
        <taxon>Pseudomonadati</taxon>
        <taxon>Pseudomonadota</taxon>
        <taxon>Alphaproteobacteria</taxon>
        <taxon>Hyphomicrobiales</taxon>
        <taxon>Phyllobacteriaceae</taxon>
        <taxon>Phyllobacterium</taxon>
    </lineage>
</organism>
<dbReference type="EMBL" id="BAAFZP010000002">
    <property type="protein sequence ID" value="GAB1584454.1"/>
    <property type="molecule type" value="Genomic_DNA"/>
</dbReference>
<protein>
    <submittedName>
        <fullName evidence="7">ABC transporter permease</fullName>
    </submittedName>
</protein>
<feature type="transmembrane region" description="Helical" evidence="6">
    <location>
        <begin position="121"/>
        <end position="139"/>
    </location>
</feature>
<evidence type="ECO:0000313" key="7">
    <source>
        <dbReference type="EMBL" id="GAB1584454.1"/>
    </source>
</evidence>
<comment type="subcellular location">
    <subcellularLocation>
        <location evidence="1">Cell membrane</location>
        <topology evidence="1">Multi-pass membrane protein</topology>
    </subcellularLocation>
</comment>
<keyword evidence="8" id="KW-1185">Reference proteome</keyword>
<dbReference type="RefSeq" id="WP_407866847.1">
    <property type="nucleotide sequence ID" value="NZ_BAAFZP010000002.1"/>
</dbReference>
<sequence length="321" mass="32911">MNPILARLAGNRALIAYAGVILVFSIGAVLIPGFSTIFSIRAMLILASLLAIAALGQTLVMILGGIDLSIPFVIGFANVVFAGLYGGGMPAWATFAIVLAGAALIGAFSGVISATLSIHPLIVTLGVGTIIQALVQIWTRGLPTGSAPPFINEFVSLGGSVGPLPFPWLIPFTLVLTIATIFVLQRTIYGRRLYALGSNPKAAELALVRPVAMWAMTFGLSAVFAALTGILLLGFTGSSSAGVGTPYLFQTVAAVVIGGTALVGGRGGFVGTIAGAIVLIELRTVLIGMGLSEAMVQSALGVLILLLVAAYGRDQHIRNLI</sequence>
<keyword evidence="2" id="KW-1003">Cell membrane</keyword>
<dbReference type="CDD" id="cd06579">
    <property type="entry name" value="TM_PBP1_transp_AraH_like"/>
    <property type="match status" value="1"/>
</dbReference>
<feature type="transmembrane region" description="Helical" evidence="6">
    <location>
        <begin position="12"/>
        <end position="31"/>
    </location>
</feature>
<keyword evidence="3 6" id="KW-0812">Transmembrane</keyword>
<keyword evidence="5 6" id="KW-0472">Membrane</keyword>
<evidence type="ECO:0000313" key="8">
    <source>
        <dbReference type="Proteomes" id="UP001628091"/>
    </source>
</evidence>
<feature type="transmembrane region" description="Helical" evidence="6">
    <location>
        <begin position="211"/>
        <end position="235"/>
    </location>
</feature>
<feature type="transmembrane region" description="Helical" evidence="6">
    <location>
        <begin position="247"/>
        <end position="264"/>
    </location>
</feature>
<dbReference type="InterPro" id="IPR001851">
    <property type="entry name" value="ABC_transp_permease"/>
</dbReference>
<accession>A0ABQ0H6A1</accession>
<proteinExistence type="predicted"/>
<gene>
    <name evidence="7" type="ORF">PPNSA23_43970</name>
</gene>
<evidence type="ECO:0000256" key="1">
    <source>
        <dbReference type="ARBA" id="ARBA00004651"/>
    </source>
</evidence>